<dbReference type="EMBL" id="JAULSV010000006">
    <property type="protein sequence ID" value="KAK0640923.1"/>
    <property type="molecule type" value="Genomic_DNA"/>
</dbReference>
<name>A0AA39XVA7_9PEZI</name>
<dbReference type="Proteomes" id="UP001174936">
    <property type="component" value="Unassembled WGS sequence"/>
</dbReference>
<protein>
    <submittedName>
        <fullName evidence="2">Uncharacterized protein</fullName>
    </submittedName>
</protein>
<comment type="caution">
    <text evidence="2">The sequence shown here is derived from an EMBL/GenBank/DDBJ whole genome shotgun (WGS) entry which is preliminary data.</text>
</comment>
<evidence type="ECO:0000256" key="1">
    <source>
        <dbReference type="SAM" id="MobiDB-lite"/>
    </source>
</evidence>
<reference evidence="2" key="1">
    <citation type="submission" date="2023-06" db="EMBL/GenBank/DDBJ databases">
        <title>Genome-scale phylogeny and comparative genomics of the fungal order Sordariales.</title>
        <authorList>
            <consortium name="Lawrence Berkeley National Laboratory"/>
            <person name="Hensen N."/>
            <person name="Bonometti L."/>
            <person name="Westerberg I."/>
            <person name="Brannstrom I.O."/>
            <person name="Guillou S."/>
            <person name="Cros-Aarteil S."/>
            <person name="Calhoun S."/>
            <person name="Haridas S."/>
            <person name="Kuo A."/>
            <person name="Mondo S."/>
            <person name="Pangilinan J."/>
            <person name="Riley R."/>
            <person name="Labutti K."/>
            <person name="Andreopoulos B."/>
            <person name="Lipzen A."/>
            <person name="Chen C."/>
            <person name="Yanf M."/>
            <person name="Daum C."/>
            <person name="Ng V."/>
            <person name="Clum A."/>
            <person name="Steindorff A."/>
            <person name="Ohm R."/>
            <person name="Martin F."/>
            <person name="Silar P."/>
            <person name="Natvig D."/>
            <person name="Lalanne C."/>
            <person name="Gautier V."/>
            <person name="Ament-Velasquez S.L."/>
            <person name="Kruys A."/>
            <person name="Hutchinson M.I."/>
            <person name="Powell A.J."/>
            <person name="Barry K."/>
            <person name="Miller A.N."/>
            <person name="Grigoriev I.V."/>
            <person name="Debuchy R."/>
            <person name="Gladieux P."/>
            <person name="Thoren M.H."/>
            <person name="Johannesson H."/>
        </authorList>
    </citation>
    <scope>NUCLEOTIDE SEQUENCE</scope>
    <source>
        <strain evidence="2">SMH2532-1</strain>
    </source>
</reference>
<evidence type="ECO:0000313" key="2">
    <source>
        <dbReference type="EMBL" id="KAK0640923.1"/>
    </source>
</evidence>
<organism evidence="2 3">
    <name type="scientific">Cercophora newfieldiana</name>
    <dbReference type="NCBI Taxonomy" id="92897"/>
    <lineage>
        <taxon>Eukaryota</taxon>
        <taxon>Fungi</taxon>
        <taxon>Dikarya</taxon>
        <taxon>Ascomycota</taxon>
        <taxon>Pezizomycotina</taxon>
        <taxon>Sordariomycetes</taxon>
        <taxon>Sordariomycetidae</taxon>
        <taxon>Sordariales</taxon>
        <taxon>Lasiosphaeriaceae</taxon>
        <taxon>Cercophora</taxon>
    </lineage>
</organism>
<proteinExistence type="predicted"/>
<evidence type="ECO:0000313" key="3">
    <source>
        <dbReference type="Proteomes" id="UP001174936"/>
    </source>
</evidence>
<accession>A0AA39XVA7</accession>
<keyword evidence="3" id="KW-1185">Reference proteome</keyword>
<feature type="region of interest" description="Disordered" evidence="1">
    <location>
        <begin position="156"/>
        <end position="185"/>
    </location>
</feature>
<dbReference type="AlphaFoldDB" id="A0AA39XVA7"/>
<sequence>MSCVETQSAADARGISRMQFEGRPDELSIGGWLYSRAGAMENDMITQMQLRAGLAVSVDEPYQTTGLDQRTTSRGKTERLLAQVYHNQHASIKIYARDQKQTQNCERVVLPRQNLDETEQQTHERNGRPMELGEAARCMLRGSMAQIVMEGRSCGGRRVGRKGSYMPDARGGGVSAELDRPIAVG</sequence>
<gene>
    <name evidence="2" type="ORF">B0T16DRAFT_393292</name>
</gene>